<dbReference type="SUPFAM" id="SSF141000">
    <property type="entry name" value="Glu-tRNAGln amidotransferase C subunit"/>
    <property type="match status" value="1"/>
</dbReference>
<dbReference type="Gene3D" id="1.10.20.60">
    <property type="entry name" value="Glu-tRNAGln amidotransferase C subunit, N-terminal domain"/>
    <property type="match status" value="1"/>
</dbReference>
<dbReference type="NCBIfam" id="TIGR00135">
    <property type="entry name" value="gatC"/>
    <property type="match status" value="1"/>
</dbReference>
<comment type="caution">
    <text evidence="1">The sequence shown here is derived from an EMBL/GenBank/DDBJ whole genome shotgun (WGS) entry which is preliminary data.</text>
</comment>
<reference evidence="1" key="1">
    <citation type="journal article" date="2012" name="Science">
        <title>Fermentation, hydrogen, and sulfur metabolism in multiple uncultivated bacterial phyla.</title>
        <authorList>
            <person name="Wrighton K.C."/>
            <person name="Thomas B.C."/>
            <person name="Sharon I."/>
            <person name="Miller C.S."/>
            <person name="Castelle C.J."/>
            <person name="VerBerkmoes N.C."/>
            <person name="Wilkins M.J."/>
            <person name="Hettich R.L."/>
            <person name="Lipton M.S."/>
            <person name="Williams K.H."/>
            <person name="Long P.E."/>
            <person name="Banfield J.F."/>
        </authorList>
    </citation>
    <scope>NUCLEOTIDE SEQUENCE [LARGE SCALE GENOMIC DNA]</scope>
</reference>
<dbReference type="Pfam" id="PF02686">
    <property type="entry name" value="GatC"/>
    <property type="match status" value="1"/>
</dbReference>
<sequence>MSFTQEQIKHIANLSRLELDEANIERYLNDLNSIVGYIDTLNKIDDSELAWISLNTSKILPLRKDELLDKKISEREELLACSPKNKVNHSIVINNIMN</sequence>
<dbReference type="EMBL" id="AMFJ01021635">
    <property type="protein sequence ID" value="EKD66371.1"/>
    <property type="molecule type" value="Genomic_DNA"/>
</dbReference>
<dbReference type="InterPro" id="IPR036113">
    <property type="entry name" value="Asp/Glu-ADT_sf_sub_c"/>
</dbReference>
<name>K2AX95_9BACT</name>
<proteinExistence type="predicted"/>
<organism evidence="1">
    <name type="scientific">uncultured bacterium</name>
    <name type="common">gcode 4</name>
    <dbReference type="NCBI Taxonomy" id="1234023"/>
    <lineage>
        <taxon>Bacteria</taxon>
        <taxon>environmental samples</taxon>
    </lineage>
</organism>
<gene>
    <name evidence="1" type="ORF">ACD_49C00049G0004</name>
</gene>
<accession>K2AX95</accession>
<dbReference type="AlphaFoldDB" id="K2AX95"/>
<evidence type="ECO:0008006" key="2">
    <source>
        <dbReference type="Google" id="ProtNLM"/>
    </source>
</evidence>
<dbReference type="InterPro" id="IPR003837">
    <property type="entry name" value="GatC"/>
</dbReference>
<dbReference type="GO" id="GO:0006450">
    <property type="term" value="P:regulation of translational fidelity"/>
    <property type="evidence" value="ECO:0007669"/>
    <property type="project" value="InterPro"/>
</dbReference>
<protein>
    <recommendedName>
        <fullName evidence="2">Aspartyl/glutamyl-tRNA(Asn/Gln) amidotransferase subunit C</fullName>
    </recommendedName>
</protein>
<evidence type="ECO:0000313" key="1">
    <source>
        <dbReference type="EMBL" id="EKD66371.1"/>
    </source>
</evidence>